<keyword evidence="3" id="KW-1185">Reference proteome</keyword>
<reference evidence="2" key="1">
    <citation type="submission" date="2020-01" db="EMBL/GenBank/DDBJ databases">
        <authorList>
            <person name="Mishra B."/>
        </authorList>
    </citation>
    <scope>NUCLEOTIDE SEQUENCE [LARGE SCALE GENOMIC DNA]</scope>
</reference>
<name>A0A6D2IP78_9BRAS</name>
<dbReference type="InterPro" id="IPR032675">
    <property type="entry name" value="LRR_dom_sf"/>
</dbReference>
<dbReference type="EMBL" id="CACVBM020001085">
    <property type="protein sequence ID" value="CAA7029711.1"/>
    <property type="molecule type" value="Genomic_DNA"/>
</dbReference>
<dbReference type="AlphaFoldDB" id="A0A6D2IP78"/>
<gene>
    <name evidence="2" type="ORF">MERR_LOCUS16946</name>
</gene>
<comment type="caution">
    <text evidence="2">The sequence shown here is derived from an EMBL/GenBank/DDBJ whole genome shotgun (WGS) entry which is preliminary data.</text>
</comment>
<dbReference type="PANTHER" id="PTHR34145">
    <property type="entry name" value="OS02G0105600 PROTEIN"/>
    <property type="match status" value="1"/>
</dbReference>
<organism evidence="2 3">
    <name type="scientific">Microthlaspi erraticum</name>
    <dbReference type="NCBI Taxonomy" id="1685480"/>
    <lineage>
        <taxon>Eukaryota</taxon>
        <taxon>Viridiplantae</taxon>
        <taxon>Streptophyta</taxon>
        <taxon>Embryophyta</taxon>
        <taxon>Tracheophyta</taxon>
        <taxon>Spermatophyta</taxon>
        <taxon>Magnoliopsida</taxon>
        <taxon>eudicotyledons</taxon>
        <taxon>Gunneridae</taxon>
        <taxon>Pentapetalae</taxon>
        <taxon>rosids</taxon>
        <taxon>malvids</taxon>
        <taxon>Brassicales</taxon>
        <taxon>Brassicaceae</taxon>
        <taxon>Coluteocarpeae</taxon>
        <taxon>Microthlaspi</taxon>
    </lineage>
</organism>
<feature type="domain" description="At1g61320/AtMIF1 LRR" evidence="1">
    <location>
        <begin position="69"/>
        <end position="407"/>
    </location>
</feature>
<evidence type="ECO:0000313" key="2">
    <source>
        <dbReference type="EMBL" id="CAA7029711.1"/>
    </source>
</evidence>
<evidence type="ECO:0000259" key="1">
    <source>
        <dbReference type="Pfam" id="PF23622"/>
    </source>
</evidence>
<dbReference type="InterPro" id="IPR055357">
    <property type="entry name" value="LRR_At1g61320_AtMIF1"/>
</dbReference>
<dbReference type="Gene3D" id="3.80.10.10">
    <property type="entry name" value="Ribonuclease Inhibitor"/>
    <property type="match status" value="1"/>
</dbReference>
<dbReference type="PANTHER" id="PTHR34145:SF28">
    <property type="entry name" value="F-BOX DOMAIN-CONTAINING PROTEIN"/>
    <property type="match status" value="1"/>
</dbReference>
<dbReference type="Proteomes" id="UP000467841">
    <property type="component" value="Unassembled WGS sequence"/>
</dbReference>
<protein>
    <recommendedName>
        <fullName evidence="1">At1g61320/AtMIF1 LRR domain-containing protein</fullName>
    </recommendedName>
</protein>
<dbReference type="Pfam" id="PF23622">
    <property type="entry name" value="LRR_At1g61320_AtMIF1"/>
    <property type="match status" value="1"/>
</dbReference>
<accession>A0A6D2IP78</accession>
<evidence type="ECO:0000313" key="3">
    <source>
        <dbReference type="Proteomes" id="UP000467841"/>
    </source>
</evidence>
<dbReference type="OrthoDB" id="1029898at2759"/>
<sequence length="440" mass="50964">MKFTANLPENLLEHIVSLYLPIQSALANRSVSKRFNEGEIRSRDLDFSGIYSVRRKQAEVVRAVEDVFNQHNGPDIDRFVLILNHLGVKDKIISWVKTCVEKNIQELVLDFSKSRKTIELPIDFSAVETLTVLTLRWCTFKIPDNSPKGLKLLKRLTLMKTEVKQEMIDAILNNCIYLTTLALEQCYMRGKFSINAHDHKKFKTLAVRSMPKLLEIIMDAPTLEIFFYEGYAKLFDFSRVVALKEVDLHYHGRHCWRYYDASDMVRANMGALLGVRVLATTNIFLEALTLKCNPMSGEMTAPTFCFPNLKEFEIAFEAPTVCNFFDIAEFIKHCPKLEKVLIDVRNFTFDPGFMWEFHYEQDIQKYDKRFLRSIKEVKIIGYKGDKHELTLVAFFIWKAQSLKKLELVISTIARLLARGFDYGNINAVKSIYPSVVVTEY</sequence>
<dbReference type="InterPro" id="IPR053772">
    <property type="entry name" value="At1g61320/At1g61330-like"/>
</dbReference>
<proteinExistence type="predicted"/>
<dbReference type="SUPFAM" id="SSF52047">
    <property type="entry name" value="RNI-like"/>
    <property type="match status" value="1"/>
</dbReference>